<dbReference type="InterPro" id="IPR011701">
    <property type="entry name" value="MFS"/>
</dbReference>
<feature type="compositionally biased region" description="Basic and acidic residues" evidence="5">
    <location>
        <begin position="388"/>
        <end position="397"/>
    </location>
</feature>
<feature type="transmembrane region" description="Helical" evidence="6">
    <location>
        <begin position="211"/>
        <end position="233"/>
    </location>
</feature>
<evidence type="ECO:0000256" key="6">
    <source>
        <dbReference type="SAM" id="Phobius"/>
    </source>
</evidence>
<feature type="transmembrane region" description="Helical" evidence="6">
    <location>
        <begin position="67"/>
        <end position="85"/>
    </location>
</feature>
<feature type="region of interest" description="Disordered" evidence="5">
    <location>
        <begin position="388"/>
        <end position="435"/>
    </location>
</feature>
<dbReference type="SUPFAM" id="SSF103473">
    <property type="entry name" value="MFS general substrate transporter"/>
    <property type="match status" value="1"/>
</dbReference>
<dbReference type="InterPro" id="IPR052952">
    <property type="entry name" value="MFS-Transporter"/>
</dbReference>
<feature type="transmembrane region" description="Helical" evidence="6">
    <location>
        <begin position="239"/>
        <end position="261"/>
    </location>
</feature>
<dbReference type="Gene3D" id="1.20.1250.20">
    <property type="entry name" value="MFS general substrate transporter like domains"/>
    <property type="match status" value="2"/>
</dbReference>
<organism evidence="8 9">
    <name type="scientific">Agromyces fucosus</name>
    <dbReference type="NCBI Taxonomy" id="41985"/>
    <lineage>
        <taxon>Bacteria</taxon>
        <taxon>Bacillati</taxon>
        <taxon>Actinomycetota</taxon>
        <taxon>Actinomycetes</taxon>
        <taxon>Micrococcales</taxon>
        <taxon>Microbacteriaceae</taxon>
        <taxon>Agromyces</taxon>
    </lineage>
</organism>
<evidence type="ECO:0000259" key="7">
    <source>
        <dbReference type="PROSITE" id="PS50850"/>
    </source>
</evidence>
<dbReference type="Proteomes" id="UP000292935">
    <property type="component" value="Unassembled WGS sequence"/>
</dbReference>
<comment type="caution">
    <text evidence="8">The sequence shown here is derived from an EMBL/GenBank/DDBJ whole genome shotgun (WGS) entry which is preliminary data.</text>
</comment>
<dbReference type="EMBL" id="SDPO01000003">
    <property type="protein sequence ID" value="RXZ47921.1"/>
    <property type="molecule type" value="Genomic_DNA"/>
</dbReference>
<feature type="transmembrane region" description="Helical" evidence="6">
    <location>
        <begin position="135"/>
        <end position="155"/>
    </location>
</feature>
<dbReference type="InterPro" id="IPR036259">
    <property type="entry name" value="MFS_trans_sf"/>
</dbReference>
<evidence type="ECO:0000256" key="5">
    <source>
        <dbReference type="SAM" id="MobiDB-lite"/>
    </source>
</evidence>
<sequence length="435" mass="44015">MLALGVAAQAASTVFVSTPAFLIPLLHTERGIPLVQAGLLASAPTVGMVLTLVAWGALADRVGERRVISAGLALTAAAAIGATLAGDILSLCIFFFLGGAVSASTNAASGRIVVGWFPRERRGFAMGIRQMSQPLGVTVAALAVPGLASTVGLGAAVGLSVALNAVMALLCALGLANPVRTPSATAPEAGATPEPDANPYRASSFLWRIHLVSALLVVPQFALSIFGIVWLVTEMHWNAAAAGLLIGVAQFIGAVGRIGVGTLSDRVGSRVRVLRWVAVSGCLAMLVVAASDLAGWGAFAAPAFVVATLISVADNGLAFTSVAEAAGATWAGKAFGIQNTGQYVVAAAVGPLVGGLVTLVGYPLAFIAIAIAPAAALPLIPARDVTREVSETTDVLRRPTSLRPGDASARRPSHRGARSDPARPRASRASRNGPG</sequence>
<keyword evidence="2 6" id="KW-0812">Transmembrane</keyword>
<dbReference type="Pfam" id="PF07690">
    <property type="entry name" value="MFS_1"/>
    <property type="match status" value="1"/>
</dbReference>
<feature type="domain" description="Major facilitator superfamily (MFS) profile" evidence="7">
    <location>
        <begin position="1"/>
        <end position="387"/>
    </location>
</feature>
<keyword evidence="9" id="KW-1185">Reference proteome</keyword>
<keyword evidence="3 6" id="KW-1133">Transmembrane helix</keyword>
<comment type="subcellular location">
    <subcellularLocation>
        <location evidence="1">Cell membrane</location>
        <topology evidence="1">Multi-pass membrane protein</topology>
    </subcellularLocation>
</comment>
<accession>A0A4Q2JIQ8</accession>
<feature type="transmembrane region" description="Helical" evidence="6">
    <location>
        <begin position="91"/>
        <end position="114"/>
    </location>
</feature>
<evidence type="ECO:0000256" key="3">
    <source>
        <dbReference type="ARBA" id="ARBA00022989"/>
    </source>
</evidence>
<keyword evidence="4 6" id="KW-0472">Membrane</keyword>
<evidence type="ECO:0000256" key="2">
    <source>
        <dbReference type="ARBA" id="ARBA00022692"/>
    </source>
</evidence>
<dbReference type="PROSITE" id="PS50850">
    <property type="entry name" value="MFS"/>
    <property type="match status" value="1"/>
</dbReference>
<feature type="transmembrane region" description="Helical" evidence="6">
    <location>
        <begin position="273"/>
        <end position="299"/>
    </location>
</feature>
<dbReference type="OrthoDB" id="8628659at2"/>
<dbReference type="GO" id="GO:0005886">
    <property type="term" value="C:plasma membrane"/>
    <property type="evidence" value="ECO:0007669"/>
    <property type="project" value="UniProtKB-SubCell"/>
</dbReference>
<evidence type="ECO:0000256" key="1">
    <source>
        <dbReference type="ARBA" id="ARBA00004651"/>
    </source>
</evidence>
<name>A0A4Q2JIQ8_9MICO</name>
<dbReference type="PANTHER" id="PTHR23527:SF1">
    <property type="entry name" value="BLL3282 PROTEIN"/>
    <property type="match status" value="1"/>
</dbReference>
<evidence type="ECO:0000313" key="9">
    <source>
        <dbReference type="Proteomes" id="UP000292935"/>
    </source>
</evidence>
<feature type="transmembrane region" description="Helical" evidence="6">
    <location>
        <begin position="161"/>
        <end position="179"/>
    </location>
</feature>
<protein>
    <submittedName>
        <fullName evidence="8">MFS transporter</fullName>
    </submittedName>
</protein>
<feature type="transmembrane region" description="Helical" evidence="6">
    <location>
        <begin position="32"/>
        <end position="55"/>
    </location>
</feature>
<evidence type="ECO:0000313" key="8">
    <source>
        <dbReference type="EMBL" id="RXZ47921.1"/>
    </source>
</evidence>
<evidence type="ECO:0000256" key="4">
    <source>
        <dbReference type="ARBA" id="ARBA00023136"/>
    </source>
</evidence>
<dbReference type="AlphaFoldDB" id="A0A4Q2JIQ8"/>
<reference evidence="8 9" key="1">
    <citation type="submission" date="2019-01" db="EMBL/GenBank/DDBJ databases">
        <authorList>
            <person name="Li J."/>
        </authorList>
    </citation>
    <scope>NUCLEOTIDE SEQUENCE [LARGE SCALE GENOMIC DNA]</scope>
    <source>
        <strain evidence="8 9">CCUG 35506</strain>
    </source>
</reference>
<dbReference type="GO" id="GO:0022857">
    <property type="term" value="F:transmembrane transporter activity"/>
    <property type="evidence" value="ECO:0007669"/>
    <property type="project" value="InterPro"/>
</dbReference>
<proteinExistence type="predicted"/>
<dbReference type="InterPro" id="IPR020846">
    <property type="entry name" value="MFS_dom"/>
</dbReference>
<gene>
    <name evidence="8" type="ORF">ESP57_11865</name>
</gene>
<dbReference type="PANTHER" id="PTHR23527">
    <property type="entry name" value="BLL3282 PROTEIN"/>
    <property type="match status" value="1"/>
</dbReference>